<organism evidence="1">
    <name type="scientific">viral metagenome</name>
    <dbReference type="NCBI Taxonomy" id="1070528"/>
    <lineage>
        <taxon>unclassified sequences</taxon>
        <taxon>metagenomes</taxon>
        <taxon>organismal metagenomes</taxon>
    </lineage>
</organism>
<evidence type="ECO:0000313" key="1">
    <source>
        <dbReference type="EMBL" id="QHS83208.1"/>
    </source>
</evidence>
<proteinExistence type="predicted"/>
<dbReference type="AlphaFoldDB" id="A0A6C0ATY9"/>
<reference evidence="1" key="1">
    <citation type="journal article" date="2020" name="Nature">
        <title>Giant virus diversity and host interactions through global metagenomics.</title>
        <authorList>
            <person name="Schulz F."/>
            <person name="Roux S."/>
            <person name="Paez-Espino D."/>
            <person name="Jungbluth S."/>
            <person name="Walsh D.A."/>
            <person name="Denef V.J."/>
            <person name="McMahon K.D."/>
            <person name="Konstantinidis K.T."/>
            <person name="Eloe-Fadrosh E.A."/>
            <person name="Kyrpides N.C."/>
            <person name="Woyke T."/>
        </authorList>
    </citation>
    <scope>NUCLEOTIDE SEQUENCE</scope>
    <source>
        <strain evidence="1">GVMAG-S-ERX555943-30</strain>
    </source>
</reference>
<name>A0A6C0ATY9_9ZZZZ</name>
<accession>A0A6C0ATY9</accession>
<dbReference type="EMBL" id="MN738750">
    <property type="protein sequence ID" value="QHS83208.1"/>
    <property type="molecule type" value="Genomic_DNA"/>
</dbReference>
<sequence>MYKLEFRREGVDLLLYNQHLARLNSVDSTLKENHSKIPCYDRFHRTCILRCQKFDKQDTSLLERIASIARNTHLENTLGTYMENRIQSIETETGKIRSCSF</sequence>
<protein>
    <submittedName>
        <fullName evidence="1">Uncharacterized protein</fullName>
    </submittedName>
</protein>